<keyword evidence="2" id="KW-0808">Transferase</keyword>
<gene>
    <name evidence="2" type="ORF">BKN37_20735</name>
    <name evidence="3" type="ORF">C1Y40_02429</name>
</gene>
<keyword evidence="4" id="KW-1185">Reference proteome</keyword>
<reference evidence="3 5" key="2">
    <citation type="journal article" date="2017" name="Int. J. Syst. Evol. Microbiol.">
        <title>Mycobacterium talmoniae sp. nov., a slowly growing mycobacterium isolated from human respiratory samples.</title>
        <authorList>
            <person name="Davidson R.M."/>
            <person name="DeGroote M.A."/>
            <person name="Marola J.L."/>
            <person name="Buss S."/>
            <person name="Jones V."/>
            <person name="McNeil M.R."/>
            <person name="Freifeld A.G."/>
            <person name="Elaine Epperson L."/>
            <person name="Hasan N.A."/>
            <person name="Jackson M."/>
            <person name="Iwen P.C."/>
            <person name="Salfinger M."/>
            <person name="Strong M."/>
        </authorList>
    </citation>
    <scope>NUCLEOTIDE SEQUENCE [LARGE SCALE GENOMIC DNA]</scope>
    <source>
        <strain evidence="3 5">ATCC BAA-2683</strain>
    </source>
</reference>
<dbReference type="GO" id="GO:0016740">
    <property type="term" value="F:transferase activity"/>
    <property type="evidence" value="ECO:0007669"/>
    <property type="project" value="UniProtKB-KW"/>
</dbReference>
<dbReference type="RefSeq" id="WP_071028848.1">
    <property type="nucleotide sequence ID" value="NZ_MLQM01000145.1"/>
</dbReference>
<reference evidence="3" key="3">
    <citation type="submission" date="2018-01" db="EMBL/GenBank/DDBJ databases">
        <authorList>
            <person name="Gaut B.S."/>
            <person name="Morton B.R."/>
            <person name="Clegg M.T."/>
            <person name="Duvall M.R."/>
        </authorList>
    </citation>
    <scope>NUCLEOTIDE SEQUENCE</scope>
    <source>
        <strain evidence="3">ATCC BAA-2683</strain>
    </source>
</reference>
<dbReference type="EMBL" id="PPEA01000345">
    <property type="protein sequence ID" value="PQM47387.1"/>
    <property type="molecule type" value="Genomic_DNA"/>
</dbReference>
<proteinExistence type="predicted"/>
<dbReference type="EMBL" id="MLQM01000145">
    <property type="protein sequence ID" value="OHU98387.1"/>
    <property type="molecule type" value="Genomic_DNA"/>
</dbReference>
<reference evidence="2 4" key="1">
    <citation type="submission" date="2016-10" db="EMBL/GenBank/DDBJ databases">
        <title>Genome sequence of Mycobacterium talmonii.</title>
        <authorList>
            <person name="Greninger A.L."/>
            <person name="Elliott B."/>
            <person name="Vasireddy S."/>
            <person name="Vasireddy R."/>
        </authorList>
    </citation>
    <scope>NUCLEOTIDE SEQUENCE [LARGE SCALE GENOMIC DNA]</scope>
    <source>
        <strain evidence="2">MO-5499</strain>
        <strain evidence="4">NE-TNMC-100812</strain>
    </source>
</reference>
<dbReference type="InterPro" id="IPR002575">
    <property type="entry name" value="Aminoglycoside_PTrfase"/>
</dbReference>
<evidence type="ECO:0000259" key="1">
    <source>
        <dbReference type="Pfam" id="PF01636"/>
    </source>
</evidence>
<comment type="caution">
    <text evidence="2">The sequence shown here is derived from an EMBL/GenBank/DDBJ whole genome shotgun (WGS) entry which is preliminary data.</text>
</comment>
<dbReference type="EC" id="2.7.1.-" evidence="3"/>
<dbReference type="InterPro" id="IPR011009">
    <property type="entry name" value="Kinase-like_dom_sf"/>
</dbReference>
<dbReference type="PANTHER" id="PTHR21310">
    <property type="entry name" value="AMINOGLYCOSIDE PHOSPHOTRANSFERASE-RELATED-RELATED"/>
    <property type="match status" value="1"/>
</dbReference>
<evidence type="ECO:0000313" key="4">
    <source>
        <dbReference type="Proteomes" id="UP000179734"/>
    </source>
</evidence>
<organism evidence="2 4">
    <name type="scientific">Mycobacterium talmoniae</name>
    <dbReference type="NCBI Taxonomy" id="1858794"/>
    <lineage>
        <taxon>Bacteria</taxon>
        <taxon>Bacillati</taxon>
        <taxon>Actinomycetota</taxon>
        <taxon>Actinomycetes</taxon>
        <taxon>Mycobacteriales</taxon>
        <taxon>Mycobacteriaceae</taxon>
        <taxon>Mycobacterium</taxon>
    </lineage>
</organism>
<evidence type="ECO:0000313" key="3">
    <source>
        <dbReference type="EMBL" id="PQM47387.1"/>
    </source>
</evidence>
<sequence>MNAESTATGQPAGINAAGVTAWFTRYVGGVCPPLTFDPVPGGRSNLTYIVGDDAGNRWVLRRPPTGNVLPSAHNVLREWAIQSRLQHTGIPLPVMIGHSSDHDVTGADFYVMSYVDGVVLDSDAAADRIPLPARAQACGNIVESLAAIHRVDCSTAEFDDLRRPGGYLDRQLRRWIKQLDASGSSNTLLREVHGLLARNPPPERWTGLVHGDFRPGNMILGVDGAARAVLDWELCALGDVLADLGWLAAVWTSREVIGWAPEPEHGFWSVDEVISRYHTVTGRDVTDIGYYQAFALWRLGCIADGVAQRYHAGVMGDHDVDLDMLSRRPDLLAELSRALLQTR</sequence>
<evidence type="ECO:0000313" key="5">
    <source>
        <dbReference type="Proteomes" id="UP000238296"/>
    </source>
</evidence>
<evidence type="ECO:0000313" key="2">
    <source>
        <dbReference type="EMBL" id="OHU98387.1"/>
    </source>
</evidence>
<dbReference type="InterPro" id="IPR041726">
    <property type="entry name" value="ACAD10_11_N"/>
</dbReference>
<dbReference type="InterPro" id="IPR051678">
    <property type="entry name" value="AGP_Transferase"/>
</dbReference>
<dbReference type="PANTHER" id="PTHR21310:SF40">
    <property type="entry name" value="AMINOGLYCOSIDE PHOSPHOTRANSFERASE DOMAIN-CONTAINING PROTEIN-RELATED"/>
    <property type="match status" value="1"/>
</dbReference>
<dbReference type="Proteomes" id="UP000179734">
    <property type="component" value="Unassembled WGS sequence"/>
</dbReference>
<dbReference type="Pfam" id="PF01636">
    <property type="entry name" value="APH"/>
    <property type="match status" value="1"/>
</dbReference>
<feature type="domain" description="Aminoglycoside phosphotransferase" evidence="1">
    <location>
        <begin position="37"/>
        <end position="261"/>
    </location>
</feature>
<dbReference type="Proteomes" id="UP000238296">
    <property type="component" value="Unassembled WGS sequence"/>
</dbReference>
<name>A0A1S1N9S9_9MYCO</name>
<dbReference type="AlphaFoldDB" id="A0A1S1N9S9"/>
<dbReference type="CDD" id="cd05154">
    <property type="entry name" value="ACAD10_11_N-like"/>
    <property type="match status" value="1"/>
</dbReference>
<dbReference type="Gene3D" id="3.30.200.20">
    <property type="entry name" value="Phosphorylase Kinase, domain 1"/>
    <property type="match status" value="1"/>
</dbReference>
<accession>A0A1S1N9S9</accession>
<dbReference type="SUPFAM" id="SSF56112">
    <property type="entry name" value="Protein kinase-like (PK-like)"/>
    <property type="match status" value="1"/>
</dbReference>
<protein>
    <submittedName>
        <fullName evidence="3">Aminoglycoside phosphotransferase</fullName>
        <ecNumber evidence="3">2.7.1.-</ecNumber>
    </submittedName>
    <submittedName>
        <fullName evidence="2">Phosphotransferase family protein</fullName>
    </submittedName>
</protein>
<dbReference type="Gene3D" id="3.90.1200.10">
    <property type="match status" value="1"/>
</dbReference>